<feature type="domain" description="Helicase ATP-binding" evidence="9">
    <location>
        <begin position="21"/>
        <end position="304"/>
    </location>
</feature>
<evidence type="ECO:0000313" key="10">
    <source>
        <dbReference type="EMBL" id="MBO1518696.1"/>
    </source>
</evidence>
<keyword evidence="3 10" id="KW-0378">Hydrolase</keyword>
<keyword evidence="6" id="KW-0408">Iron</keyword>
<dbReference type="InterPro" id="IPR014013">
    <property type="entry name" value="Helic_SF1/SF2_ATP-bd_DinG/Rad3"/>
</dbReference>
<dbReference type="PANTHER" id="PTHR11472">
    <property type="entry name" value="DNA REPAIR DEAD HELICASE RAD3/XP-D SUBFAMILY MEMBER"/>
    <property type="match status" value="1"/>
</dbReference>
<evidence type="ECO:0000256" key="8">
    <source>
        <dbReference type="ARBA" id="ARBA00023235"/>
    </source>
</evidence>
<dbReference type="Pfam" id="PF13307">
    <property type="entry name" value="Helicase_C_2"/>
    <property type="match status" value="1"/>
</dbReference>
<evidence type="ECO:0000259" key="9">
    <source>
        <dbReference type="PROSITE" id="PS51193"/>
    </source>
</evidence>
<dbReference type="SMART" id="SM00491">
    <property type="entry name" value="HELICc2"/>
    <property type="match status" value="1"/>
</dbReference>
<dbReference type="InterPro" id="IPR045028">
    <property type="entry name" value="DinG/Rad3-like"/>
</dbReference>
<keyword evidence="11" id="KW-1185">Reference proteome</keyword>
<keyword evidence="4 10" id="KW-0347">Helicase</keyword>
<evidence type="ECO:0000256" key="3">
    <source>
        <dbReference type="ARBA" id="ARBA00022801"/>
    </source>
</evidence>
<dbReference type="InterPro" id="IPR006555">
    <property type="entry name" value="ATP-dep_Helicase_C"/>
</dbReference>
<dbReference type="Pfam" id="PF06733">
    <property type="entry name" value="DEAD_2"/>
    <property type="match status" value="1"/>
</dbReference>
<reference evidence="10 11" key="1">
    <citation type="submission" date="2021-03" db="EMBL/GenBank/DDBJ databases">
        <title>Oceanisphaera sp. nov., isolated from the intestine.</title>
        <authorList>
            <person name="Zhao L.-H."/>
            <person name="Shi L.-F."/>
        </authorList>
    </citation>
    <scope>NUCLEOTIDE SEQUENCE [LARGE SCALE GENOMIC DNA]</scope>
    <source>
        <strain evidence="10 11">DM8</strain>
    </source>
</reference>
<dbReference type="NCBIfam" id="NF008729">
    <property type="entry name" value="PRK11747.1"/>
    <property type="match status" value="1"/>
</dbReference>
<dbReference type="SUPFAM" id="SSF52540">
    <property type="entry name" value="P-loop containing nucleoside triphosphate hydrolases"/>
    <property type="match status" value="1"/>
</dbReference>
<keyword evidence="2" id="KW-0547">Nucleotide-binding</keyword>
<evidence type="ECO:0000256" key="1">
    <source>
        <dbReference type="ARBA" id="ARBA00022723"/>
    </source>
</evidence>
<keyword evidence="1" id="KW-0479">Metal-binding</keyword>
<keyword evidence="8" id="KW-0413">Isomerase</keyword>
<evidence type="ECO:0000256" key="4">
    <source>
        <dbReference type="ARBA" id="ARBA00022806"/>
    </source>
</evidence>
<gene>
    <name evidence="10" type="primary">dinG</name>
    <name evidence="10" type="ORF">J3U76_03425</name>
</gene>
<dbReference type="RefSeq" id="WP_208004432.1">
    <property type="nucleotide sequence ID" value="NZ_JAGDFX010000003.1"/>
</dbReference>
<dbReference type="EC" id="3.6.4.12" evidence="10"/>
<keyword evidence="7" id="KW-0411">Iron-sulfur</keyword>
<keyword evidence="5" id="KW-0067">ATP-binding</keyword>
<proteinExistence type="predicted"/>
<evidence type="ECO:0000256" key="5">
    <source>
        <dbReference type="ARBA" id="ARBA00022840"/>
    </source>
</evidence>
<dbReference type="Proteomes" id="UP000664882">
    <property type="component" value="Unassembled WGS sequence"/>
</dbReference>
<evidence type="ECO:0000313" key="11">
    <source>
        <dbReference type="Proteomes" id="UP000664882"/>
    </source>
</evidence>
<dbReference type="GO" id="GO:0016787">
    <property type="term" value="F:hydrolase activity"/>
    <property type="evidence" value="ECO:0007669"/>
    <property type="project" value="UniProtKB-KW"/>
</dbReference>
<evidence type="ECO:0000256" key="2">
    <source>
        <dbReference type="ARBA" id="ARBA00022741"/>
    </source>
</evidence>
<dbReference type="Gene3D" id="3.40.50.300">
    <property type="entry name" value="P-loop containing nucleotide triphosphate hydrolases"/>
    <property type="match status" value="2"/>
</dbReference>
<evidence type="ECO:0000256" key="6">
    <source>
        <dbReference type="ARBA" id="ARBA00023004"/>
    </source>
</evidence>
<sequence length="709" mass="78824">MSTKHQPANHYQTLVQENYRRLSKNLPGFIPRREQNYLVAEMGKVLLGQYDKARRILVAEAGTGIGKSLAYLQAGIPWAKANQKKVVISTATLALQEQLVDKDLPLFLPYSKPSFRFALAKGRARYCCARRLADLAGGTSQGQMFDVGSFESTLSAPLTATQQTQLAELWQAYQDQSWKGDRDSWPSPIDQALWQQLQAERHSCQPMLGHQHCPFHQARAELEHADVIVVNHALLLADLSMGGGIVLPEPEQCLYILDEAHHIATVAREQGSIRLNLRQLRRSLEQFNKWQGKLNDLLGVDGQSAIGRLQHSSAQLIPALTQVYQTLFSALQRQELTTDEQGCLRFNTGDLPCGLDERLSIVKEDSQTFCRALGPINTQLADQLKLNPSQAPAIEAALAIISQQQLQGEQIRDGATLLLRAPGPKQTPPARWLALDKKDHQDIMLCATPLAVGHLLEQWCWSRASAVVMMSATLTALNDFGYFRRAVGLRQDDGSHYIRLNSPFNYAEAQLIIPDLACEPSHPDFNDLLTTQIPIWLKNQAASLVLFSSYRQMQHVAASLRAQGYSLLVQGEASRQALLRLHKDKCDGKQPSILFGTGSFSEGLDLPNHYLTNLIITKLPFAVPTSPVEEAMAEWITLCGGNPFMQLALPEASRKLIQACGRLLRTETDTGRIVLLDKRLVSKRYGPALLQALPPFNKQLHGKTVKSEV</sequence>
<dbReference type="EMBL" id="JAGDFX010000003">
    <property type="protein sequence ID" value="MBO1518696.1"/>
    <property type="molecule type" value="Genomic_DNA"/>
</dbReference>
<dbReference type="InterPro" id="IPR027417">
    <property type="entry name" value="P-loop_NTPase"/>
</dbReference>
<accession>A0ABS3NDM9</accession>
<dbReference type="PANTHER" id="PTHR11472:SF59">
    <property type="entry name" value="ATP-DEPENDENT DNA HELICASE DING"/>
    <property type="match status" value="1"/>
</dbReference>
<organism evidence="10 11">
    <name type="scientific">Oceanisphaera pacifica</name>
    <dbReference type="NCBI Taxonomy" id="2818389"/>
    <lineage>
        <taxon>Bacteria</taxon>
        <taxon>Pseudomonadati</taxon>
        <taxon>Pseudomonadota</taxon>
        <taxon>Gammaproteobacteria</taxon>
        <taxon>Aeromonadales</taxon>
        <taxon>Aeromonadaceae</taxon>
        <taxon>Oceanisphaera</taxon>
    </lineage>
</organism>
<dbReference type="InterPro" id="IPR010614">
    <property type="entry name" value="RAD3-like_helicase_DEAD"/>
</dbReference>
<dbReference type="GO" id="GO:0003678">
    <property type="term" value="F:DNA helicase activity"/>
    <property type="evidence" value="ECO:0007669"/>
    <property type="project" value="UniProtKB-EC"/>
</dbReference>
<name>A0ABS3NDM9_9GAMM</name>
<protein>
    <submittedName>
        <fullName evidence="10">ATP-dependent DNA helicase DinG</fullName>
        <ecNumber evidence="10">3.6.4.12</ecNumber>
    </submittedName>
</protein>
<comment type="caution">
    <text evidence="10">The sequence shown here is derived from an EMBL/GenBank/DDBJ whole genome shotgun (WGS) entry which is preliminary data.</text>
</comment>
<dbReference type="PROSITE" id="PS51193">
    <property type="entry name" value="HELICASE_ATP_BIND_2"/>
    <property type="match status" value="1"/>
</dbReference>
<evidence type="ECO:0000256" key="7">
    <source>
        <dbReference type="ARBA" id="ARBA00023014"/>
    </source>
</evidence>